<evidence type="ECO:0000256" key="1">
    <source>
        <dbReference type="ARBA" id="ARBA00009861"/>
    </source>
</evidence>
<dbReference type="InterPro" id="IPR050317">
    <property type="entry name" value="Plant_Fungal_Acyltransferase"/>
</dbReference>
<gene>
    <name evidence="4" type="primary">LOC110702394</name>
</gene>
<dbReference type="Pfam" id="PF02458">
    <property type="entry name" value="Transferase"/>
    <property type="match status" value="1"/>
</dbReference>
<dbReference type="Gene3D" id="3.30.559.10">
    <property type="entry name" value="Chloramphenicol acetyltransferase-like domain"/>
    <property type="match status" value="1"/>
</dbReference>
<dbReference type="InterPro" id="IPR023213">
    <property type="entry name" value="CAT-like_dom_sf"/>
</dbReference>
<evidence type="ECO:0000313" key="5">
    <source>
        <dbReference type="Proteomes" id="UP000596660"/>
    </source>
</evidence>
<organism evidence="4 5">
    <name type="scientific">Chenopodium quinoa</name>
    <name type="common">Quinoa</name>
    <dbReference type="NCBI Taxonomy" id="63459"/>
    <lineage>
        <taxon>Eukaryota</taxon>
        <taxon>Viridiplantae</taxon>
        <taxon>Streptophyta</taxon>
        <taxon>Embryophyta</taxon>
        <taxon>Tracheophyta</taxon>
        <taxon>Spermatophyta</taxon>
        <taxon>Magnoliopsida</taxon>
        <taxon>eudicotyledons</taxon>
        <taxon>Gunneridae</taxon>
        <taxon>Pentapetalae</taxon>
        <taxon>Caryophyllales</taxon>
        <taxon>Chenopodiaceae</taxon>
        <taxon>Chenopodioideae</taxon>
        <taxon>Atripliceae</taxon>
        <taxon>Chenopodium</taxon>
    </lineage>
</organism>
<dbReference type="PANTHER" id="PTHR31642">
    <property type="entry name" value="TRICHOTHECENE 3-O-ACETYLTRANSFERASE"/>
    <property type="match status" value="1"/>
</dbReference>
<dbReference type="Gramene" id="AUR62017443-RA">
    <property type="protein sequence ID" value="AUR62017443-RA:cds"/>
    <property type="gene ID" value="AUR62017443"/>
</dbReference>
<reference evidence="4" key="2">
    <citation type="submission" date="2021-03" db="UniProtKB">
        <authorList>
            <consortium name="EnsemblPlants"/>
        </authorList>
    </citation>
    <scope>IDENTIFICATION</scope>
</reference>
<dbReference type="KEGG" id="cqi:110702394"/>
<dbReference type="Proteomes" id="UP000596660">
    <property type="component" value="Unplaced"/>
</dbReference>
<sequence length="210" mass="23746">MVMTTECIFNLTKDQVNTLKLQVTSQAITKYNPSRFEVQAGHLWRTVCMARGLAYDQQVKLYILVNGRSRLQKYMELPQGYCGNLLFHATCVEKAGDITCKPLWYAVSKINKAIKKLDDIEYLKSAIDFVETHSNLELLVHGPQTTTSPNLSINSWATLPCYEADFGWGKPIFTGINGIKHEGQTFITPSDNGDGSFLWLSSFSLLIWRL</sequence>
<evidence type="ECO:0000256" key="2">
    <source>
        <dbReference type="ARBA" id="ARBA00022679"/>
    </source>
</evidence>
<dbReference type="OMA" id="MTTECIF"/>
<keyword evidence="2" id="KW-0808">Transferase</keyword>
<protein>
    <submittedName>
        <fullName evidence="4">Uncharacterized protein</fullName>
    </submittedName>
</protein>
<dbReference type="PANTHER" id="PTHR31642:SF11">
    <property type="entry name" value="SHIKIMATE O-HYDROXYCINNAMOYLTRANSFERASE"/>
    <property type="match status" value="1"/>
</dbReference>
<dbReference type="RefSeq" id="XP_021735785.1">
    <property type="nucleotide sequence ID" value="XM_021880093.1"/>
</dbReference>
<dbReference type="GO" id="GO:0016747">
    <property type="term" value="F:acyltransferase activity, transferring groups other than amino-acyl groups"/>
    <property type="evidence" value="ECO:0007669"/>
    <property type="project" value="TreeGrafter"/>
</dbReference>
<accession>A0A803LR64</accession>
<name>A0A803LR64_CHEQI</name>
<dbReference type="GeneID" id="110702394"/>
<proteinExistence type="inferred from homology"/>
<keyword evidence="3" id="KW-0012">Acyltransferase</keyword>
<evidence type="ECO:0000256" key="3">
    <source>
        <dbReference type="ARBA" id="ARBA00023315"/>
    </source>
</evidence>
<keyword evidence="5" id="KW-1185">Reference proteome</keyword>
<dbReference type="OrthoDB" id="671439at2759"/>
<reference evidence="4" key="1">
    <citation type="journal article" date="2017" name="Nature">
        <title>The genome of Chenopodium quinoa.</title>
        <authorList>
            <person name="Jarvis D.E."/>
            <person name="Ho Y.S."/>
            <person name="Lightfoot D.J."/>
            <person name="Schmoeckel S.M."/>
            <person name="Li B."/>
            <person name="Borm T.J.A."/>
            <person name="Ohyanagi H."/>
            <person name="Mineta K."/>
            <person name="Michell C.T."/>
            <person name="Saber N."/>
            <person name="Kharbatia N.M."/>
            <person name="Rupper R.R."/>
            <person name="Sharp A.R."/>
            <person name="Dally N."/>
            <person name="Boughton B.A."/>
            <person name="Woo Y.H."/>
            <person name="Gao G."/>
            <person name="Schijlen E.G.W.M."/>
            <person name="Guo X."/>
            <person name="Momin A.A."/>
            <person name="Negrao S."/>
            <person name="Al-Babili S."/>
            <person name="Gehring C."/>
            <person name="Roessner U."/>
            <person name="Jung C."/>
            <person name="Murphy K."/>
            <person name="Arold S.T."/>
            <person name="Gojobori T."/>
            <person name="van der Linden C.G."/>
            <person name="van Loo E.N."/>
            <person name="Jellen E.N."/>
            <person name="Maughan P.J."/>
            <person name="Tester M."/>
        </authorList>
    </citation>
    <scope>NUCLEOTIDE SEQUENCE [LARGE SCALE GENOMIC DNA]</scope>
    <source>
        <strain evidence="4">cv. PI 614886</strain>
    </source>
</reference>
<evidence type="ECO:0000313" key="4">
    <source>
        <dbReference type="EnsemblPlants" id="AUR62017443-RA:cds"/>
    </source>
</evidence>
<dbReference type="EnsemblPlants" id="AUR62017443-RA">
    <property type="protein sequence ID" value="AUR62017443-RA:cds"/>
    <property type="gene ID" value="AUR62017443"/>
</dbReference>
<dbReference type="AlphaFoldDB" id="A0A803LR64"/>
<comment type="similarity">
    <text evidence="1">Belongs to the plant acyltransferase family.</text>
</comment>